<comment type="caution">
    <text evidence="1">The sequence shown here is derived from an EMBL/GenBank/DDBJ whole genome shotgun (WGS) entry which is preliminary data.</text>
</comment>
<reference evidence="1" key="2">
    <citation type="submission" date="2020-11" db="EMBL/GenBank/DDBJ databases">
        <authorList>
            <person name="McCartney M.A."/>
            <person name="Auch B."/>
            <person name="Kono T."/>
            <person name="Mallez S."/>
            <person name="Becker A."/>
            <person name="Gohl D.M."/>
            <person name="Silverstein K.A.T."/>
            <person name="Koren S."/>
            <person name="Bechman K.B."/>
            <person name="Herman A."/>
            <person name="Abrahante J.E."/>
            <person name="Garbe J."/>
        </authorList>
    </citation>
    <scope>NUCLEOTIDE SEQUENCE</scope>
    <source>
        <strain evidence="1">Duluth1</strain>
        <tissue evidence="1">Whole animal</tissue>
    </source>
</reference>
<keyword evidence="2" id="KW-1185">Reference proteome</keyword>
<proteinExistence type="predicted"/>
<name>A0A9D3Z4P5_DREPO</name>
<sequence length="82" mass="9345">MMRAPTSKGMDNGWEKFLPMTIQFPIGLQHSLLRRSSKLEIRFGCKPRKAPFIQRLNKSMEPTAGQALLVILSSRTRPMQST</sequence>
<evidence type="ECO:0000313" key="2">
    <source>
        <dbReference type="Proteomes" id="UP000828390"/>
    </source>
</evidence>
<organism evidence="1 2">
    <name type="scientific">Dreissena polymorpha</name>
    <name type="common">Zebra mussel</name>
    <name type="synonym">Mytilus polymorpha</name>
    <dbReference type="NCBI Taxonomy" id="45954"/>
    <lineage>
        <taxon>Eukaryota</taxon>
        <taxon>Metazoa</taxon>
        <taxon>Spiralia</taxon>
        <taxon>Lophotrochozoa</taxon>
        <taxon>Mollusca</taxon>
        <taxon>Bivalvia</taxon>
        <taxon>Autobranchia</taxon>
        <taxon>Heteroconchia</taxon>
        <taxon>Euheterodonta</taxon>
        <taxon>Imparidentia</taxon>
        <taxon>Neoheterodontei</taxon>
        <taxon>Myida</taxon>
        <taxon>Dreissenoidea</taxon>
        <taxon>Dreissenidae</taxon>
        <taxon>Dreissena</taxon>
    </lineage>
</organism>
<evidence type="ECO:0000313" key="1">
    <source>
        <dbReference type="EMBL" id="KAH3710159.1"/>
    </source>
</evidence>
<dbReference type="AlphaFoldDB" id="A0A9D3Z4P5"/>
<dbReference type="Proteomes" id="UP000828390">
    <property type="component" value="Unassembled WGS sequence"/>
</dbReference>
<dbReference type="EMBL" id="JAIWYP010000014">
    <property type="protein sequence ID" value="KAH3710159.1"/>
    <property type="molecule type" value="Genomic_DNA"/>
</dbReference>
<reference evidence="1" key="1">
    <citation type="journal article" date="2019" name="bioRxiv">
        <title>The Genome of the Zebra Mussel, Dreissena polymorpha: A Resource for Invasive Species Research.</title>
        <authorList>
            <person name="McCartney M.A."/>
            <person name="Auch B."/>
            <person name="Kono T."/>
            <person name="Mallez S."/>
            <person name="Zhang Y."/>
            <person name="Obille A."/>
            <person name="Becker A."/>
            <person name="Abrahante J.E."/>
            <person name="Garbe J."/>
            <person name="Badalamenti J.P."/>
            <person name="Herman A."/>
            <person name="Mangelson H."/>
            <person name="Liachko I."/>
            <person name="Sullivan S."/>
            <person name="Sone E.D."/>
            <person name="Koren S."/>
            <person name="Silverstein K.A.T."/>
            <person name="Beckman K.B."/>
            <person name="Gohl D.M."/>
        </authorList>
    </citation>
    <scope>NUCLEOTIDE SEQUENCE</scope>
    <source>
        <strain evidence="1">Duluth1</strain>
        <tissue evidence="1">Whole animal</tissue>
    </source>
</reference>
<accession>A0A9D3Z4P5</accession>
<protein>
    <submittedName>
        <fullName evidence="1">Uncharacterized protein</fullName>
    </submittedName>
</protein>
<gene>
    <name evidence="1" type="ORF">DPMN_069628</name>
</gene>